<organism evidence="14 15">
    <name type="scientific">Meloidogyne javanica</name>
    <name type="common">Root-knot nematode worm</name>
    <dbReference type="NCBI Taxonomy" id="6303"/>
    <lineage>
        <taxon>Eukaryota</taxon>
        <taxon>Metazoa</taxon>
        <taxon>Ecdysozoa</taxon>
        <taxon>Nematoda</taxon>
        <taxon>Chromadorea</taxon>
        <taxon>Rhabditida</taxon>
        <taxon>Tylenchina</taxon>
        <taxon>Tylenchomorpha</taxon>
        <taxon>Tylenchoidea</taxon>
        <taxon>Meloidogynidae</taxon>
        <taxon>Meloidogyninae</taxon>
        <taxon>Meloidogyne</taxon>
        <taxon>Meloidogyne incognita group</taxon>
    </lineage>
</organism>
<dbReference type="FunFam" id="2.10.25.10:FF:000081">
    <property type="entry name" value="Netrin 1"/>
    <property type="match status" value="1"/>
</dbReference>
<dbReference type="InterPro" id="IPR056863">
    <property type="entry name" value="LMN_ATRN_NET-like_EGF"/>
</dbReference>
<dbReference type="InterPro" id="IPR001134">
    <property type="entry name" value="Netrin_domain"/>
</dbReference>
<evidence type="ECO:0000259" key="12">
    <source>
        <dbReference type="PROSITE" id="PS50189"/>
    </source>
</evidence>
<dbReference type="Gene3D" id="2.10.25.10">
    <property type="entry name" value="Laminin"/>
    <property type="match status" value="2"/>
</dbReference>
<dbReference type="Pfam" id="PF01759">
    <property type="entry name" value="NTR"/>
    <property type="match status" value="1"/>
</dbReference>
<proteinExistence type="predicted"/>
<dbReference type="PROSITE" id="PS01248">
    <property type="entry name" value="EGF_LAM_1"/>
    <property type="match status" value="1"/>
</dbReference>
<evidence type="ECO:0000256" key="9">
    <source>
        <dbReference type="SAM" id="MobiDB-lite"/>
    </source>
</evidence>
<dbReference type="PANTHER" id="PTHR10574:SF365">
    <property type="entry name" value="NETRIN-A-RELATED"/>
    <property type="match status" value="1"/>
</dbReference>
<dbReference type="AlphaFoldDB" id="A0A915MPY8"/>
<name>A0A915MPY8_MELJA</name>
<dbReference type="WBParaSite" id="scaffold4381_cov191.g8027">
    <property type="protein sequence ID" value="scaffold4381_cov191.g8027"/>
    <property type="gene ID" value="scaffold4381_cov191.g8027"/>
</dbReference>
<feature type="region of interest" description="Disordered" evidence="9">
    <location>
        <begin position="637"/>
        <end position="659"/>
    </location>
</feature>
<keyword evidence="5 8" id="KW-1015">Disulfide bond</keyword>
<evidence type="ECO:0000256" key="3">
    <source>
        <dbReference type="ARBA" id="ARBA00022729"/>
    </source>
</evidence>
<keyword evidence="14" id="KW-1185">Reference proteome</keyword>
<feature type="domain" description="Laminin N-terminal" evidence="13">
    <location>
        <begin position="1"/>
        <end position="181"/>
    </location>
</feature>
<dbReference type="Proteomes" id="UP000887561">
    <property type="component" value="Unplaced"/>
</dbReference>
<dbReference type="GO" id="GO:0005576">
    <property type="term" value="C:extracellular region"/>
    <property type="evidence" value="ECO:0007669"/>
    <property type="project" value="UniProtKB-SubCell"/>
</dbReference>
<evidence type="ECO:0000259" key="11">
    <source>
        <dbReference type="PROSITE" id="PS50027"/>
    </source>
</evidence>
<dbReference type="GO" id="GO:0009887">
    <property type="term" value="P:animal organ morphogenesis"/>
    <property type="evidence" value="ECO:0007669"/>
    <property type="project" value="TreeGrafter"/>
</dbReference>
<dbReference type="SUPFAM" id="SSF50242">
    <property type="entry name" value="TIMP-like"/>
    <property type="match status" value="1"/>
</dbReference>
<evidence type="ECO:0000259" key="13">
    <source>
        <dbReference type="PROSITE" id="PS51117"/>
    </source>
</evidence>
<keyword evidence="2" id="KW-0964">Secreted</keyword>
<dbReference type="InterPro" id="IPR050440">
    <property type="entry name" value="Laminin/Netrin_ECM"/>
</dbReference>
<dbReference type="GO" id="GO:1902667">
    <property type="term" value="P:regulation of axon guidance"/>
    <property type="evidence" value="ECO:0007669"/>
    <property type="project" value="UniProtKB-ARBA"/>
</dbReference>
<dbReference type="InterPro" id="IPR002049">
    <property type="entry name" value="LE_dom"/>
</dbReference>
<dbReference type="SUPFAM" id="SSF57196">
    <property type="entry name" value="EGF/Laminin"/>
    <property type="match status" value="3"/>
</dbReference>
<dbReference type="InterPro" id="IPR008993">
    <property type="entry name" value="TIMP-like_OB-fold"/>
</dbReference>
<evidence type="ECO:0000256" key="6">
    <source>
        <dbReference type="ARBA" id="ARBA00023180"/>
    </source>
</evidence>
<reference evidence="15" key="1">
    <citation type="submission" date="2022-11" db="UniProtKB">
        <authorList>
            <consortium name="WormBaseParasite"/>
        </authorList>
    </citation>
    <scope>IDENTIFICATION</scope>
</reference>
<dbReference type="SMART" id="SM00180">
    <property type="entry name" value="EGF_Lam"/>
    <property type="match status" value="3"/>
</dbReference>
<accession>A0A915MPY8</accession>
<dbReference type="Gene3D" id="2.40.50.120">
    <property type="match status" value="1"/>
</dbReference>
<evidence type="ECO:0000256" key="5">
    <source>
        <dbReference type="ARBA" id="ARBA00023157"/>
    </source>
</evidence>
<dbReference type="PROSITE" id="PS51117">
    <property type="entry name" value="LAMININ_NTER"/>
    <property type="match status" value="1"/>
</dbReference>
<feature type="domain" description="Laminin EGF-like" evidence="11">
    <location>
        <begin position="301"/>
        <end position="350"/>
    </location>
</feature>
<dbReference type="SMART" id="SM00136">
    <property type="entry name" value="LamNT"/>
    <property type="match status" value="1"/>
</dbReference>
<dbReference type="Gene3D" id="2.60.120.260">
    <property type="entry name" value="Galactose-binding domain-like"/>
    <property type="match status" value="1"/>
</dbReference>
<dbReference type="GO" id="GO:0009888">
    <property type="term" value="P:tissue development"/>
    <property type="evidence" value="ECO:0007669"/>
    <property type="project" value="TreeGrafter"/>
</dbReference>
<protein>
    <submittedName>
        <fullName evidence="15">Uncharacterized protein</fullName>
    </submittedName>
</protein>
<evidence type="ECO:0000313" key="14">
    <source>
        <dbReference type="Proteomes" id="UP000887561"/>
    </source>
</evidence>
<evidence type="ECO:0000256" key="4">
    <source>
        <dbReference type="ARBA" id="ARBA00022737"/>
    </source>
</evidence>
<dbReference type="FunFam" id="2.10.25.10:FF:000048">
    <property type="entry name" value="Netrin 3"/>
    <property type="match status" value="1"/>
</dbReference>
<keyword evidence="10" id="KW-0812">Transmembrane</keyword>
<feature type="compositionally biased region" description="Low complexity" evidence="9">
    <location>
        <begin position="641"/>
        <end position="659"/>
    </location>
</feature>
<keyword evidence="7 8" id="KW-0424">Laminin EGF-like domain</keyword>
<evidence type="ECO:0000256" key="8">
    <source>
        <dbReference type="PROSITE-ProRule" id="PRU00460"/>
    </source>
</evidence>
<dbReference type="GO" id="GO:0005604">
    <property type="term" value="C:basement membrane"/>
    <property type="evidence" value="ECO:0007669"/>
    <property type="project" value="TreeGrafter"/>
</dbReference>
<keyword evidence="3" id="KW-0732">Signal</keyword>
<dbReference type="CDD" id="cd00055">
    <property type="entry name" value="EGF_Lam"/>
    <property type="match status" value="3"/>
</dbReference>
<keyword evidence="6" id="KW-0325">Glycoprotein</keyword>
<keyword evidence="10" id="KW-1133">Transmembrane helix</keyword>
<dbReference type="Pfam" id="PF24973">
    <property type="entry name" value="EGF_LMN_ATRN"/>
    <property type="match status" value="2"/>
</dbReference>
<dbReference type="PANTHER" id="PTHR10574">
    <property type="entry name" value="NETRIN/LAMININ-RELATED"/>
    <property type="match status" value="1"/>
</dbReference>
<dbReference type="Pfam" id="PF00053">
    <property type="entry name" value="EGF_laminin"/>
    <property type="match status" value="1"/>
</dbReference>
<dbReference type="PROSITE" id="PS50189">
    <property type="entry name" value="NTR"/>
    <property type="match status" value="1"/>
</dbReference>
<dbReference type="PROSITE" id="PS50027">
    <property type="entry name" value="EGF_LAM_2"/>
    <property type="match status" value="1"/>
</dbReference>
<evidence type="ECO:0000313" key="15">
    <source>
        <dbReference type="WBParaSite" id="scaffold4381_cov191.g8027"/>
    </source>
</evidence>
<evidence type="ECO:0000256" key="10">
    <source>
        <dbReference type="SAM" id="Phobius"/>
    </source>
</evidence>
<feature type="disulfide bond" evidence="8">
    <location>
        <begin position="301"/>
        <end position="313"/>
    </location>
</feature>
<dbReference type="GO" id="GO:0030424">
    <property type="term" value="C:axon"/>
    <property type="evidence" value="ECO:0007669"/>
    <property type="project" value="UniProtKB-ARBA"/>
</dbReference>
<feature type="disulfide bond" evidence="8">
    <location>
        <begin position="322"/>
        <end position="331"/>
    </location>
</feature>
<keyword evidence="10" id="KW-0472">Membrane</keyword>
<feature type="disulfide bond" evidence="8">
    <location>
        <begin position="303"/>
        <end position="320"/>
    </location>
</feature>
<keyword evidence="4" id="KW-0677">Repeat</keyword>
<dbReference type="InterPro" id="IPR008211">
    <property type="entry name" value="Laminin_N"/>
</dbReference>
<comment type="subcellular location">
    <subcellularLocation>
        <location evidence="1">Secreted</location>
    </subcellularLocation>
</comment>
<sequence length="659" mass="74525">MRERCEICDAEDLSLAHPAQLLTDLNNPDNLTCWSNNRGRTWIPMQFYSSQCENIYKRPKDAKITRENEQEARCTDARSLSPLSNRIAFATLEGRPSALEFEQSPVLQDWVTATDIKIVFNRLSTDQNQMYWLEENIQRFRRDNNNSIFEIGGNFLNSKFDEQLLKERYFYAMAELAVGGRCKCNGHASRCVIDRMGRYACDCKHATTGLDCEKCRPFHYDRPWARAGADDANPCIACNCNLHSRKCRFNAELYRLSGYQSGGVCLNCRHNTAGRNCHYCKLGYFRDQNKPITHRKACKPCLCHPIGSISRNCNQTSGQCICKPGVDGPTCNRCAKGFQQSQSPVTPCIRPPPAENALFDSKNSANKEECDKCKASSTRLTHKRFCKNDYAFHLQVIGRELINGWAKYYIKIISILKNEIKNEEFGKENNFNLIESGEEMAIWLSDKLLECKCPKIKNWSYFKQLCQLLINCSKVEPPNMNGRVIIEHNSQSAPAGTRDFAHQVIAEAVAKYGSMHDSLKAIAEIGKFVRDALNAKHGCCDWQCSASFSRTGVCSIKGVNNVFLPWSYAALGISLYFFINAGIYAVTTLLLINKENILNKERWLLGLEEELISGIDVSSVISIEDPIQEEGILVDSRFQIDSTPPSNTPDSSTSQEEES</sequence>
<dbReference type="InterPro" id="IPR018933">
    <property type="entry name" value="Netrin_module_non-TIMP"/>
</dbReference>
<feature type="disulfide bond" evidence="8">
    <location>
        <begin position="334"/>
        <end position="348"/>
    </location>
</feature>
<evidence type="ECO:0000256" key="7">
    <source>
        <dbReference type="ARBA" id="ARBA00023292"/>
    </source>
</evidence>
<dbReference type="GO" id="GO:0008045">
    <property type="term" value="P:motor neuron axon guidance"/>
    <property type="evidence" value="ECO:0007669"/>
    <property type="project" value="TreeGrafter"/>
</dbReference>
<feature type="domain" description="NTR" evidence="12">
    <location>
        <begin position="370"/>
        <end position="539"/>
    </location>
</feature>
<feature type="transmembrane region" description="Helical" evidence="10">
    <location>
        <begin position="566"/>
        <end position="592"/>
    </location>
</feature>
<evidence type="ECO:0000256" key="1">
    <source>
        <dbReference type="ARBA" id="ARBA00004613"/>
    </source>
</evidence>
<dbReference type="Pfam" id="PF00055">
    <property type="entry name" value="Laminin_N"/>
    <property type="match status" value="1"/>
</dbReference>
<evidence type="ECO:0000256" key="2">
    <source>
        <dbReference type="ARBA" id="ARBA00022525"/>
    </source>
</evidence>
<dbReference type="GO" id="GO:0048813">
    <property type="term" value="P:dendrite morphogenesis"/>
    <property type="evidence" value="ECO:0007669"/>
    <property type="project" value="UniProtKB-ARBA"/>
</dbReference>